<dbReference type="AlphaFoldDB" id="A0A1I1E9T4"/>
<accession>A0A1I1E9T4</accession>
<evidence type="ECO:0000313" key="2">
    <source>
        <dbReference type="Proteomes" id="UP000198639"/>
    </source>
</evidence>
<dbReference type="InterPro" id="IPR022452">
    <property type="entry name" value="MqsA"/>
</dbReference>
<dbReference type="InterPro" id="IPR032758">
    <property type="entry name" value="MqsA/HigA-2"/>
</dbReference>
<dbReference type="RefSeq" id="WP_091870507.1">
    <property type="nucleotide sequence ID" value="NZ_FOLD01000002.1"/>
</dbReference>
<dbReference type="InterPro" id="IPR010982">
    <property type="entry name" value="Lambda_DNA-bd_dom_sf"/>
</dbReference>
<evidence type="ECO:0000313" key="1">
    <source>
        <dbReference type="EMBL" id="SFB83899.1"/>
    </source>
</evidence>
<gene>
    <name evidence="1" type="ORF">SAMN05216204_10247</name>
</gene>
<dbReference type="Pfam" id="PF15731">
    <property type="entry name" value="MqsA_antitoxin"/>
    <property type="match status" value="1"/>
</dbReference>
<dbReference type="GO" id="GO:0003677">
    <property type="term" value="F:DNA binding"/>
    <property type="evidence" value="ECO:0007669"/>
    <property type="project" value="InterPro"/>
</dbReference>
<dbReference type="NCBIfam" id="TIGR03831">
    <property type="entry name" value="YgiT_finger"/>
    <property type="match status" value="1"/>
</dbReference>
<reference evidence="2" key="1">
    <citation type="submission" date="2016-10" db="EMBL/GenBank/DDBJ databases">
        <authorList>
            <person name="Varghese N."/>
            <person name="Submissions S."/>
        </authorList>
    </citation>
    <scope>NUCLEOTIDE SEQUENCE [LARGE SCALE GENOMIC DNA]</scope>
    <source>
        <strain evidence="2">CGMCC 1.12041</strain>
    </source>
</reference>
<dbReference type="STRING" id="1164594.SAMN05216204_10247"/>
<protein>
    <submittedName>
        <fullName evidence="1">HTH-type transcriptional regulator / antitoxin MqsA</fullName>
    </submittedName>
</protein>
<dbReference type="EMBL" id="FOLD01000002">
    <property type="protein sequence ID" value="SFB83899.1"/>
    <property type="molecule type" value="Genomic_DNA"/>
</dbReference>
<dbReference type="Proteomes" id="UP000198639">
    <property type="component" value="Unassembled WGS sequence"/>
</dbReference>
<sequence>MLKCPNCGVSPLAHATRELVYSYKGKSTSIPDVVAEYCAGCSEVMFTQGEHEHYGEIIRAFRKQVDEAAPADIRDLRKRLGLTQRKADAMFGEESGEFAGYESGKEQAPVALVKLLKLLGSHPELLDEVR</sequence>
<keyword evidence="2" id="KW-1185">Reference proteome</keyword>
<dbReference type="Gene3D" id="3.10.20.860">
    <property type="match status" value="1"/>
</dbReference>
<organism evidence="1 2">
    <name type="scientific">Massilia yuzhufengensis</name>
    <dbReference type="NCBI Taxonomy" id="1164594"/>
    <lineage>
        <taxon>Bacteria</taxon>
        <taxon>Pseudomonadati</taxon>
        <taxon>Pseudomonadota</taxon>
        <taxon>Betaproteobacteria</taxon>
        <taxon>Burkholderiales</taxon>
        <taxon>Oxalobacteraceae</taxon>
        <taxon>Telluria group</taxon>
        <taxon>Massilia</taxon>
    </lineage>
</organism>
<dbReference type="Gene3D" id="1.10.260.40">
    <property type="entry name" value="lambda repressor-like DNA-binding domains"/>
    <property type="match status" value="1"/>
</dbReference>
<dbReference type="SUPFAM" id="SSF47413">
    <property type="entry name" value="lambda repressor-like DNA-binding domains"/>
    <property type="match status" value="1"/>
</dbReference>
<proteinExistence type="predicted"/>
<dbReference type="OrthoDB" id="7349669at2"/>
<dbReference type="NCBIfam" id="TIGR03830">
    <property type="entry name" value="CxxCG_CxxCG_HTH"/>
    <property type="match status" value="1"/>
</dbReference>
<name>A0A1I1E9T4_9BURK</name>
<dbReference type="InterPro" id="IPR022453">
    <property type="entry name" value="Znf_MqsA-type"/>
</dbReference>